<proteinExistence type="predicted"/>
<evidence type="ECO:0000313" key="2">
    <source>
        <dbReference type="Proteomes" id="UP000765509"/>
    </source>
</evidence>
<keyword evidence="2" id="KW-1185">Reference proteome</keyword>
<sequence length="253" mass="28387">MPQDPSDYKFLCGNQSPILVDTNSFGDESLALSGTRGLYSAMPGHAHQFGWQPTTRQLNNSDPNHRCLPSSVNITTIMLFCKFIHPALRIFVGLLVRYSLQQSESSQASTIKTPNKVVEGFPIICREFSWDTPKRYCMDKLDHQWSCDPDYCVIFDGENTSYGLNPRKSNLVFMNCLGPPGSNSRPRIPRIRVNSYFEYGSNVVVADGFIGEKRFMDFVKMHYVCPIKGRSNAQRVACTVCESLGPKPKGPKG</sequence>
<dbReference type="AlphaFoldDB" id="A0A9Q3H9R2"/>
<name>A0A9Q3H9R2_9BASI</name>
<gene>
    <name evidence="1" type="ORF">O181_034634</name>
</gene>
<comment type="caution">
    <text evidence="1">The sequence shown here is derived from an EMBL/GenBank/DDBJ whole genome shotgun (WGS) entry which is preliminary data.</text>
</comment>
<reference evidence="1" key="1">
    <citation type="submission" date="2021-03" db="EMBL/GenBank/DDBJ databases">
        <title>Draft genome sequence of rust myrtle Austropuccinia psidii MF-1, a brazilian biotype.</title>
        <authorList>
            <person name="Quecine M.C."/>
            <person name="Pachon D.M.R."/>
            <person name="Bonatelli M.L."/>
            <person name="Correr F.H."/>
            <person name="Franceschini L.M."/>
            <person name="Leite T.F."/>
            <person name="Margarido G.R.A."/>
            <person name="Almeida C.A."/>
            <person name="Ferrarezi J.A."/>
            <person name="Labate C.A."/>
        </authorList>
    </citation>
    <scope>NUCLEOTIDE SEQUENCE</scope>
    <source>
        <strain evidence="1">MF-1</strain>
    </source>
</reference>
<accession>A0A9Q3H9R2</accession>
<dbReference type="EMBL" id="AVOT02012822">
    <property type="protein sequence ID" value="MBW0494919.1"/>
    <property type="molecule type" value="Genomic_DNA"/>
</dbReference>
<protein>
    <submittedName>
        <fullName evidence="1">Uncharacterized protein</fullName>
    </submittedName>
</protein>
<dbReference type="Proteomes" id="UP000765509">
    <property type="component" value="Unassembled WGS sequence"/>
</dbReference>
<organism evidence="1 2">
    <name type="scientific">Austropuccinia psidii MF-1</name>
    <dbReference type="NCBI Taxonomy" id="1389203"/>
    <lineage>
        <taxon>Eukaryota</taxon>
        <taxon>Fungi</taxon>
        <taxon>Dikarya</taxon>
        <taxon>Basidiomycota</taxon>
        <taxon>Pucciniomycotina</taxon>
        <taxon>Pucciniomycetes</taxon>
        <taxon>Pucciniales</taxon>
        <taxon>Sphaerophragmiaceae</taxon>
        <taxon>Austropuccinia</taxon>
    </lineage>
</organism>
<evidence type="ECO:0000313" key="1">
    <source>
        <dbReference type="EMBL" id="MBW0494919.1"/>
    </source>
</evidence>